<gene>
    <name evidence="1" type="ORF">SAMN05216298_2675</name>
</gene>
<evidence type="ECO:0000313" key="1">
    <source>
        <dbReference type="EMBL" id="SDL08980.1"/>
    </source>
</evidence>
<dbReference type="AlphaFoldDB" id="A0A1G9H7U3"/>
<sequence>MVHWTAAPAQPTPPTRVAPWQQAKDEAVRVAHPAYARGALPKCSRSRAADSASRMPA</sequence>
<protein>
    <submittedName>
        <fullName evidence="1">Uncharacterized protein</fullName>
    </submittedName>
</protein>
<proteinExistence type="predicted"/>
<name>A0A1G9H7U3_9ACTN</name>
<reference evidence="2" key="1">
    <citation type="submission" date="2016-10" db="EMBL/GenBank/DDBJ databases">
        <authorList>
            <person name="Varghese N."/>
            <person name="Submissions S."/>
        </authorList>
    </citation>
    <scope>NUCLEOTIDE SEQUENCE [LARGE SCALE GENOMIC DNA]</scope>
    <source>
        <strain evidence="2">CGMCC 4.3147</strain>
    </source>
</reference>
<dbReference type="EMBL" id="FNGF01000003">
    <property type="protein sequence ID" value="SDL08980.1"/>
    <property type="molecule type" value="Genomic_DNA"/>
</dbReference>
<accession>A0A1G9H7U3</accession>
<evidence type="ECO:0000313" key="2">
    <source>
        <dbReference type="Proteomes" id="UP000198662"/>
    </source>
</evidence>
<keyword evidence="2" id="KW-1185">Reference proteome</keyword>
<organism evidence="1 2">
    <name type="scientific">Glycomyces sambucus</name>
    <dbReference type="NCBI Taxonomy" id="380244"/>
    <lineage>
        <taxon>Bacteria</taxon>
        <taxon>Bacillati</taxon>
        <taxon>Actinomycetota</taxon>
        <taxon>Actinomycetes</taxon>
        <taxon>Glycomycetales</taxon>
        <taxon>Glycomycetaceae</taxon>
        <taxon>Glycomyces</taxon>
    </lineage>
</organism>
<dbReference type="Proteomes" id="UP000198662">
    <property type="component" value="Unassembled WGS sequence"/>
</dbReference>